<proteinExistence type="predicted"/>
<sequence length="130" mass="13451">MSPLLQTSWPVASLFLAQKFVLPEAVLVLALLRVVFGRGLARVLALLAALLAAAITLTVFAPALGLAGTGLYRWAARSLTLGGGLGLPLTASALLVLSAIAPGVRARWIDVLHGLLILVLLGLWLAAQIA</sequence>
<dbReference type="RefSeq" id="WP_085791521.1">
    <property type="nucleotide sequence ID" value="NZ_FWFK01000003.1"/>
</dbReference>
<protein>
    <submittedName>
        <fullName evidence="2">Uncharacterized protein</fullName>
    </submittedName>
</protein>
<evidence type="ECO:0000313" key="2">
    <source>
        <dbReference type="EMBL" id="SLN38713.1"/>
    </source>
</evidence>
<reference evidence="2 3" key="1">
    <citation type="submission" date="2017-03" db="EMBL/GenBank/DDBJ databases">
        <authorList>
            <person name="Afonso C.L."/>
            <person name="Miller P.J."/>
            <person name="Scott M.A."/>
            <person name="Spackman E."/>
            <person name="Goraichik I."/>
            <person name="Dimitrov K.M."/>
            <person name="Suarez D.L."/>
            <person name="Swayne D.E."/>
        </authorList>
    </citation>
    <scope>NUCLEOTIDE SEQUENCE [LARGE SCALE GENOMIC DNA]</scope>
    <source>
        <strain evidence="2 3">CECT 8625</strain>
    </source>
</reference>
<organism evidence="2 3">
    <name type="scientific">Roseivivax jejudonensis</name>
    <dbReference type="NCBI Taxonomy" id="1529041"/>
    <lineage>
        <taxon>Bacteria</taxon>
        <taxon>Pseudomonadati</taxon>
        <taxon>Pseudomonadota</taxon>
        <taxon>Alphaproteobacteria</taxon>
        <taxon>Rhodobacterales</taxon>
        <taxon>Roseobacteraceae</taxon>
        <taxon>Roseivivax</taxon>
    </lineage>
</organism>
<keyword evidence="1" id="KW-0472">Membrane</keyword>
<accession>A0A1X6Z2M0</accession>
<dbReference type="EMBL" id="FWFK01000003">
    <property type="protein sequence ID" value="SLN38713.1"/>
    <property type="molecule type" value="Genomic_DNA"/>
</dbReference>
<feature type="transmembrane region" description="Helical" evidence="1">
    <location>
        <begin position="20"/>
        <end position="36"/>
    </location>
</feature>
<gene>
    <name evidence="2" type="ORF">ROJ8625_01791</name>
</gene>
<feature type="transmembrane region" description="Helical" evidence="1">
    <location>
        <begin position="108"/>
        <end position="127"/>
    </location>
</feature>
<dbReference type="Proteomes" id="UP000193570">
    <property type="component" value="Unassembled WGS sequence"/>
</dbReference>
<evidence type="ECO:0000313" key="3">
    <source>
        <dbReference type="Proteomes" id="UP000193570"/>
    </source>
</evidence>
<keyword evidence="1" id="KW-0812">Transmembrane</keyword>
<evidence type="ECO:0000256" key="1">
    <source>
        <dbReference type="SAM" id="Phobius"/>
    </source>
</evidence>
<feature type="transmembrane region" description="Helical" evidence="1">
    <location>
        <begin position="43"/>
        <end position="67"/>
    </location>
</feature>
<keyword evidence="1" id="KW-1133">Transmembrane helix</keyword>
<name>A0A1X6Z2M0_9RHOB</name>
<dbReference type="AlphaFoldDB" id="A0A1X6Z2M0"/>
<feature type="transmembrane region" description="Helical" evidence="1">
    <location>
        <begin position="79"/>
        <end position="101"/>
    </location>
</feature>
<keyword evidence="3" id="KW-1185">Reference proteome</keyword>